<evidence type="ECO:0000313" key="6">
    <source>
        <dbReference type="Proteomes" id="UP000734511"/>
    </source>
</evidence>
<keyword evidence="1" id="KW-0732">Signal</keyword>
<dbReference type="RefSeq" id="WP_167982203.1">
    <property type="nucleotide sequence ID" value="NZ_JAATEJ010000004.1"/>
</dbReference>
<feature type="domain" description="LamG-like jellyroll fold" evidence="4">
    <location>
        <begin position="284"/>
        <end position="430"/>
    </location>
</feature>
<keyword evidence="6" id="KW-1185">Reference proteome</keyword>
<dbReference type="Gene3D" id="2.80.10.50">
    <property type="match status" value="1"/>
</dbReference>
<feature type="domain" description="Ricin B lectin" evidence="3">
    <location>
        <begin position="22"/>
        <end position="146"/>
    </location>
</feature>
<evidence type="ECO:0000259" key="4">
    <source>
        <dbReference type="SMART" id="SM00560"/>
    </source>
</evidence>
<dbReference type="Proteomes" id="UP000734511">
    <property type="component" value="Unassembled WGS sequence"/>
</dbReference>
<evidence type="ECO:0000259" key="3">
    <source>
        <dbReference type="SMART" id="SM00458"/>
    </source>
</evidence>
<dbReference type="PANTHER" id="PTHR46943:SF1">
    <property type="entry name" value="PENTRAXIN-RELATED PROTEIN PTX3"/>
    <property type="match status" value="1"/>
</dbReference>
<dbReference type="SUPFAM" id="SSF49899">
    <property type="entry name" value="Concanavalin A-like lectins/glucanases"/>
    <property type="match status" value="1"/>
</dbReference>
<dbReference type="InterPro" id="IPR006558">
    <property type="entry name" value="LamG-like"/>
</dbReference>
<dbReference type="Gene3D" id="2.60.120.200">
    <property type="match status" value="1"/>
</dbReference>
<organism evidence="5 6">
    <name type="scientific">Actinacidiphila epipremni</name>
    <dbReference type="NCBI Taxonomy" id="2053013"/>
    <lineage>
        <taxon>Bacteria</taxon>
        <taxon>Bacillati</taxon>
        <taxon>Actinomycetota</taxon>
        <taxon>Actinomycetes</taxon>
        <taxon>Kitasatosporales</taxon>
        <taxon>Streptomycetaceae</taxon>
        <taxon>Actinacidiphila</taxon>
    </lineage>
</organism>
<accession>A0ABX0ZHN1</accession>
<reference evidence="5 6" key="1">
    <citation type="submission" date="2020-03" db="EMBL/GenBank/DDBJ databases">
        <title>WGS of actinomycetes isolated from Thailand.</title>
        <authorList>
            <person name="Thawai C."/>
        </authorList>
    </citation>
    <scope>NUCLEOTIDE SEQUENCE [LARGE SCALE GENOMIC DNA]</scope>
    <source>
        <strain evidence="5 6">PRB2-1</strain>
    </source>
</reference>
<dbReference type="InterPro" id="IPR042837">
    <property type="entry name" value="PTX3"/>
</dbReference>
<dbReference type="Pfam" id="PF00652">
    <property type="entry name" value="Ricin_B_lectin"/>
    <property type="match status" value="1"/>
</dbReference>
<dbReference type="SUPFAM" id="SSF50370">
    <property type="entry name" value="Ricin B-like lectins"/>
    <property type="match status" value="1"/>
</dbReference>
<dbReference type="InterPro" id="IPR000772">
    <property type="entry name" value="Ricin_B_lectin"/>
</dbReference>
<protein>
    <submittedName>
        <fullName evidence="5">Uncharacterized protein</fullName>
    </submittedName>
</protein>
<name>A0ABX0ZHN1_9ACTN</name>
<evidence type="ECO:0000313" key="5">
    <source>
        <dbReference type="EMBL" id="NJP43339.1"/>
    </source>
</evidence>
<dbReference type="PROSITE" id="PS50231">
    <property type="entry name" value="RICIN_B_LECTIN"/>
    <property type="match status" value="1"/>
</dbReference>
<comment type="caution">
    <text evidence="5">The sequence shown here is derived from an EMBL/GenBank/DDBJ whole genome shotgun (WGS) entry which is preliminary data.</text>
</comment>
<dbReference type="InterPro" id="IPR013320">
    <property type="entry name" value="ConA-like_dom_sf"/>
</dbReference>
<dbReference type="PANTHER" id="PTHR46943">
    <property type="entry name" value="PENTRAXIN-RELATED PROTEIN PTX3"/>
    <property type="match status" value="1"/>
</dbReference>
<keyword evidence="2" id="KW-1015">Disulfide bond</keyword>
<sequence length="446" mass="44966">MSFDADGLPTSVLAAPEPRPLTSLVQTGGPQLCAEVRGASAAAGTAVQIGVCNGGTSQQWSLGNDGTVHAMGGCLTEGGTANAASVTLEACNGSGAQKWQPGSAPGSLANLASGLCLADPAGSTSAGTQLIIWTCQDDTSQNWAGASAGTLPVATAVLPLALDRGTLPTVASPGDVNSPDGSPDANPDLYAVSPTGQYREYPGKAAVNGIAQFTGSTVLGNLDRPADRWNLTDTADEFNGSAALSLHAPAAFVTDTARGTVLGLDGTTGYADTGAPAALTGETASMTVSAWVKLRNLTANSTFVSQSDTAGQANGFQLYYSATAHAWAFNRANDDGTTGSFSAVYGPSTGSNSAQTTTWTHLTGVYDGAGKTLSLYVNGHLAATGAYTGSDWNAGGNLQIGRRLYQGAYGEYANAAISDVELYPSSLTPEGVAALDNQPPVPIRLS</sequence>
<dbReference type="SMART" id="SM00458">
    <property type="entry name" value="RICIN"/>
    <property type="match status" value="1"/>
</dbReference>
<gene>
    <name evidence="5" type="ORF">HCN08_07980</name>
</gene>
<dbReference type="SMART" id="SM00560">
    <property type="entry name" value="LamGL"/>
    <property type="match status" value="1"/>
</dbReference>
<dbReference type="EMBL" id="JAATEJ010000004">
    <property type="protein sequence ID" value="NJP43339.1"/>
    <property type="molecule type" value="Genomic_DNA"/>
</dbReference>
<dbReference type="InterPro" id="IPR035992">
    <property type="entry name" value="Ricin_B-like_lectins"/>
</dbReference>
<proteinExistence type="predicted"/>
<evidence type="ECO:0000256" key="2">
    <source>
        <dbReference type="ARBA" id="ARBA00023157"/>
    </source>
</evidence>
<dbReference type="Pfam" id="PF13385">
    <property type="entry name" value="Laminin_G_3"/>
    <property type="match status" value="1"/>
</dbReference>
<evidence type="ECO:0000256" key="1">
    <source>
        <dbReference type="ARBA" id="ARBA00022729"/>
    </source>
</evidence>